<organism evidence="1 2">
    <name type="scientific">Chryseobacterium formosense</name>
    <dbReference type="NCBI Taxonomy" id="236814"/>
    <lineage>
        <taxon>Bacteria</taxon>
        <taxon>Pseudomonadati</taxon>
        <taxon>Bacteroidota</taxon>
        <taxon>Flavobacteriia</taxon>
        <taxon>Flavobacteriales</taxon>
        <taxon>Weeksellaceae</taxon>
        <taxon>Chryseobacterium group</taxon>
        <taxon>Chryseobacterium</taxon>
    </lineage>
</organism>
<dbReference type="STRING" id="236814.IX39_00585"/>
<keyword evidence="2" id="KW-1185">Reference proteome</keyword>
<sequence length="276" mass="32411">MKKSIILLFIFSFSFVFSQEDVYFGKKPSVAAEIIMENGDVKTGYLQNFQNPRFVHADMLLLGNIEKKLRFEIDEFKFKEEQSSAIEKIGINDIKRIIILDKKDGSEKLVYDKMKLKTINVKGEIIDVNKTVILPLEQEGKANLYGINIVFTQNNRYTNNIYLPYMKKPDEEYGYIVIDLNRVNFFNLGKIDDKLKKAIYEVTKDCIPFADNLDKRIKEFEDDVKTARKEGFEKKKELRKLAKNRGEGFDAMKIDYEYASKPYMDLLDEYEQKCRK</sequence>
<reference evidence="1 2" key="1">
    <citation type="submission" date="2014-07" db="EMBL/GenBank/DDBJ databases">
        <title>Genome of Chryseobacterium formosense LMG 24722.</title>
        <authorList>
            <person name="Pipes S.E."/>
            <person name="Stropko S.J."/>
            <person name="Newman J.D."/>
        </authorList>
    </citation>
    <scope>NUCLEOTIDE SEQUENCE [LARGE SCALE GENOMIC DNA]</scope>
    <source>
        <strain evidence="1 2">LMG 24722</strain>
    </source>
</reference>
<dbReference type="EMBL" id="JPRP01000001">
    <property type="protein sequence ID" value="KFE99212.1"/>
    <property type="molecule type" value="Genomic_DNA"/>
</dbReference>
<evidence type="ECO:0000313" key="2">
    <source>
        <dbReference type="Proteomes" id="UP000028713"/>
    </source>
</evidence>
<dbReference type="RefSeq" id="WP_034672459.1">
    <property type="nucleotide sequence ID" value="NZ_FPAP01000009.1"/>
</dbReference>
<comment type="caution">
    <text evidence="1">The sequence shown here is derived from an EMBL/GenBank/DDBJ whole genome shotgun (WGS) entry which is preliminary data.</text>
</comment>
<dbReference type="OrthoDB" id="1348221at2"/>
<proteinExistence type="predicted"/>
<dbReference type="eggNOG" id="ENOG503405D">
    <property type="taxonomic scope" value="Bacteria"/>
</dbReference>
<dbReference type="Proteomes" id="UP000028713">
    <property type="component" value="Unassembled WGS sequence"/>
</dbReference>
<name>A0A085Z449_9FLAO</name>
<evidence type="ECO:0000313" key="1">
    <source>
        <dbReference type="EMBL" id="KFE99212.1"/>
    </source>
</evidence>
<gene>
    <name evidence="1" type="ORF">IX39_00585</name>
</gene>
<protein>
    <submittedName>
        <fullName evidence="1">Uncharacterized protein</fullName>
    </submittedName>
</protein>
<dbReference type="AlphaFoldDB" id="A0A085Z449"/>
<accession>A0A085Z449</accession>